<dbReference type="STRING" id="1220578.FPE01S_02_08910"/>
<reference evidence="1 2" key="1">
    <citation type="submission" date="2015-04" db="EMBL/GenBank/DDBJ databases">
        <title>Whole genome shotgun sequence of Flavihumibacter petaseus NBRC 106054.</title>
        <authorList>
            <person name="Miyazawa S."/>
            <person name="Hosoyama A."/>
            <person name="Hashimoto M."/>
            <person name="Noguchi M."/>
            <person name="Tsuchikane K."/>
            <person name="Ohji S."/>
            <person name="Yamazoe A."/>
            <person name="Ichikawa N."/>
            <person name="Kimura A."/>
            <person name="Fujita N."/>
        </authorList>
    </citation>
    <scope>NUCLEOTIDE SEQUENCE [LARGE SCALE GENOMIC DNA]</scope>
    <source>
        <strain evidence="1 2">NBRC 106054</strain>
    </source>
</reference>
<comment type="caution">
    <text evidence="1">The sequence shown here is derived from an EMBL/GenBank/DDBJ whole genome shotgun (WGS) entry which is preliminary data.</text>
</comment>
<evidence type="ECO:0000313" key="2">
    <source>
        <dbReference type="Proteomes" id="UP000033121"/>
    </source>
</evidence>
<proteinExistence type="predicted"/>
<organism evidence="1 2">
    <name type="scientific">Flavihumibacter petaseus NBRC 106054</name>
    <dbReference type="NCBI Taxonomy" id="1220578"/>
    <lineage>
        <taxon>Bacteria</taxon>
        <taxon>Pseudomonadati</taxon>
        <taxon>Bacteroidota</taxon>
        <taxon>Chitinophagia</taxon>
        <taxon>Chitinophagales</taxon>
        <taxon>Chitinophagaceae</taxon>
        <taxon>Flavihumibacter</taxon>
    </lineage>
</organism>
<keyword evidence="2" id="KW-1185">Reference proteome</keyword>
<dbReference type="SUPFAM" id="SSF53756">
    <property type="entry name" value="UDP-Glycosyltransferase/glycogen phosphorylase"/>
    <property type="match status" value="1"/>
</dbReference>
<dbReference type="Gene3D" id="3.40.50.2000">
    <property type="entry name" value="Glycogen Phosphorylase B"/>
    <property type="match status" value="1"/>
</dbReference>
<accession>A0A0E9N348</accession>
<evidence type="ECO:0008006" key="3">
    <source>
        <dbReference type="Google" id="ProtNLM"/>
    </source>
</evidence>
<protein>
    <recommendedName>
        <fullName evidence="3">Glycosyltransferase</fullName>
    </recommendedName>
</protein>
<dbReference type="AlphaFoldDB" id="A0A0E9N348"/>
<evidence type="ECO:0000313" key="1">
    <source>
        <dbReference type="EMBL" id="GAO43785.1"/>
    </source>
</evidence>
<dbReference type="Proteomes" id="UP000033121">
    <property type="component" value="Unassembled WGS sequence"/>
</dbReference>
<dbReference type="OrthoDB" id="647453at2"/>
<dbReference type="RefSeq" id="WP_157474033.1">
    <property type="nucleotide sequence ID" value="NZ_BBWV01000002.1"/>
</dbReference>
<name>A0A0E9N348_9BACT</name>
<dbReference type="EMBL" id="BBWV01000002">
    <property type="protein sequence ID" value="GAO43785.1"/>
    <property type="molecule type" value="Genomic_DNA"/>
</dbReference>
<gene>
    <name evidence="1" type="ORF">FPE01S_02_08910</name>
</gene>
<sequence>MLRAFPLYTKHSGCDYHRVHLPFNFASQYLDAPFFEGYSIEKTLDYIMDADLVVWNRACPIDINHILGFRKRSGLKIVVDLDDWVELPVRHPLYEHFRNGYAKLILDHLRFADLVTVTTDRLAKKVRPYNANVLVIPNALPYGEDQFAPTDVEKPDKFTFVYAGQSSHLEDIRMLTNPFNRIRQLPDIAFSMAGYQSSPVWKKMEAVFHGMPGYTRIPNQPLTEYMNIYDQAHCSLVPLLDNHFNWHKSNLKILEASAKKIPAIVSHVPPYSDDADAPVLWVKRQSDWYEHVRYLSKNPTAGQEMGEQLHEWAREKYDLHKWNQVRFEAYSELLVCP</sequence>